<dbReference type="Gramene" id="scaffold_604144.1">
    <property type="protein sequence ID" value="scaffold_604144.1"/>
    <property type="gene ID" value="scaffold_604144.1"/>
</dbReference>
<accession>D7M4V5</accession>
<protein>
    <submittedName>
        <fullName evidence="2">Predicted protein</fullName>
    </submittedName>
</protein>
<dbReference type="AlphaFoldDB" id="D7M4V5"/>
<keyword evidence="1" id="KW-0812">Transmembrane</keyword>
<gene>
    <name evidence="2" type="ORF">ARALYDRAFT_912087</name>
</gene>
<evidence type="ECO:0000313" key="3">
    <source>
        <dbReference type="Proteomes" id="UP000008694"/>
    </source>
</evidence>
<proteinExistence type="predicted"/>
<keyword evidence="1" id="KW-0472">Membrane</keyword>
<name>D7M4V5_ARALL</name>
<reference evidence="3" key="1">
    <citation type="journal article" date="2011" name="Nat. Genet.">
        <title>The Arabidopsis lyrata genome sequence and the basis of rapid genome size change.</title>
        <authorList>
            <person name="Hu T.T."/>
            <person name="Pattyn P."/>
            <person name="Bakker E.G."/>
            <person name="Cao J."/>
            <person name="Cheng J.-F."/>
            <person name="Clark R.M."/>
            <person name="Fahlgren N."/>
            <person name="Fawcett J.A."/>
            <person name="Grimwood J."/>
            <person name="Gundlach H."/>
            <person name="Haberer G."/>
            <person name="Hollister J.D."/>
            <person name="Ossowski S."/>
            <person name="Ottilar R.P."/>
            <person name="Salamov A.A."/>
            <person name="Schneeberger K."/>
            <person name="Spannagl M."/>
            <person name="Wang X."/>
            <person name="Yang L."/>
            <person name="Nasrallah M.E."/>
            <person name="Bergelson J."/>
            <person name="Carrington J.C."/>
            <person name="Gaut B.S."/>
            <person name="Schmutz J."/>
            <person name="Mayer K.F.X."/>
            <person name="Van de Peer Y."/>
            <person name="Grigoriev I.V."/>
            <person name="Nordborg M."/>
            <person name="Weigel D."/>
            <person name="Guo Y.-L."/>
        </authorList>
    </citation>
    <scope>NUCLEOTIDE SEQUENCE [LARGE SCALE GENOMIC DNA]</scope>
    <source>
        <strain evidence="3">cv. MN47</strain>
    </source>
</reference>
<keyword evidence="1" id="KW-1133">Transmembrane helix</keyword>
<sequence length="80" mass="9537">MAKSEPKSVDLRTEMSLKWCCLSGRSAVVLIFHDSGSNRRVWFLPFKIFHRLRFSTYLSFVFLYFFVSIRMNLIKFALFC</sequence>
<evidence type="ECO:0000256" key="1">
    <source>
        <dbReference type="SAM" id="Phobius"/>
    </source>
</evidence>
<evidence type="ECO:0000313" key="2">
    <source>
        <dbReference type="EMBL" id="EFH49151.1"/>
    </source>
</evidence>
<dbReference type="Proteomes" id="UP000008694">
    <property type="component" value="Unassembled WGS sequence"/>
</dbReference>
<dbReference type="HOGENOM" id="CLU_2593022_0_0_1"/>
<keyword evidence="3" id="KW-1185">Reference proteome</keyword>
<dbReference type="EMBL" id="GL348718">
    <property type="protein sequence ID" value="EFH49151.1"/>
    <property type="molecule type" value="Genomic_DNA"/>
</dbReference>
<organism evidence="3">
    <name type="scientific">Arabidopsis lyrata subsp. lyrata</name>
    <name type="common">Lyre-leaved rock-cress</name>
    <dbReference type="NCBI Taxonomy" id="81972"/>
    <lineage>
        <taxon>Eukaryota</taxon>
        <taxon>Viridiplantae</taxon>
        <taxon>Streptophyta</taxon>
        <taxon>Embryophyta</taxon>
        <taxon>Tracheophyta</taxon>
        <taxon>Spermatophyta</taxon>
        <taxon>Magnoliopsida</taxon>
        <taxon>eudicotyledons</taxon>
        <taxon>Gunneridae</taxon>
        <taxon>Pentapetalae</taxon>
        <taxon>rosids</taxon>
        <taxon>malvids</taxon>
        <taxon>Brassicales</taxon>
        <taxon>Brassicaceae</taxon>
        <taxon>Camelineae</taxon>
        <taxon>Arabidopsis</taxon>
    </lineage>
</organism>
<feature type="transmembrane region" description="Helical" evidence="1">
    <location>
        <begin position="54"/>
        <end position="74"/>
    </location>
</feature>